<reference evidence="4" key="1">
    <citation type="submission" date="2016-10" db="EMBL/GenBank/DDBJ databases">
        <authorList>
            <person name="Varghese N."/>
            <person name="Submissions S."/>
        </authorList>
    </citation>
    <scope>NUCLEOTIDE SEQUENCE [LARGE SCALE GENOMIC DNA]</scope>
    <source>
        <strain evidence="4">CGMCC 4.6858</strain>
    </source>
</reference>
<dbReference type="AlphaFoldDB" id="A0A1G6JZB9"/>
<sequence>MNTACAPPLRCTLVWLATTAAAVLAGVALRADAVALAGGPGTDLATALVRAGSVILLACAGWAWLVTTTVVLEVARGRVGLTRAVPASWRRAVLLACGASLAAGLAGPAAADPGLAGLPLPDRALGGPAPAVVVPLPAARTVRPGDTLWALAERELGPTASPAQVDRRWRELYRLNRSVVGPDPDLIRPGQRLRLPPSPQEPS</sequence>
<dbReference type="PROSITE" id="PS51782">
    <property type="entry name" value="LYSM"/>
    <property type="match status" value="1"/>
</dbReference>
<dbReference type="Pfam" id="PF01476">
    <property type="entry name" value="LysM"/>
    <property type="match status" value="1"/>
</dbReference>
<feature type="transmembrane region" description="Helical" evidence="2">
    <location>
        <begin position="92"/>
        <end position="111"/>
    </location>
</feature>
<evidence type="ECO:0000313" key="4">
    <source>
        <dbReference type="Proteomes" id="UP000199034"/>
    </source>
</evidence>
<evidence type="ECO:0000313" key="3">
    <source>
        <dbReference type="EMBL" id="SDC23931.1"/>
    </source>
</evidence>
<dbReference type="InterPro" id="IPR052196">
    <property type="entry name" value="Bact_Kbp"/>
</dbReference>
<accession>A0A1G6JZB9</accession>
<proteinExistence type="predicted"/>
<gene>
    <name evidence="3" type="ORF">SAMN05421872_101629</name>
</gene>
<keyword evidence="2" id="KW-0472">Membrane</keyword>
<dbReference type="SUPFAM" id="SSF54106">
    <property type="entry name" value="LysM domain"/>
    <property type="match status" value="1"/>
</dbReference>
<keyword evidence="4" id="KW-1185">Reference proteome</keyword>
<dbReference type="Gene3D" id="3.10.350.10">
    <property type="entry name" value="LysM domain"/>
    <property type="match status" value="1"/>
</dbReference>
<dbReference type="Proteomes" id="UP000199034">
    <property type="component" value="Unassembled WGS sequence"/>
</dbReference>
<dbReference type="PANTHER" id="PTHR34700:SF4">
    <property type="entry name" value="PHAGE-LIKE ELEMENT PBSX PROTEIN XKDP"/>
    <property type="match status" value="1"/>
</dbReference>
<dbReference type="CDD" id="cd00118">
    <property type="entry name" value="LysM"/>
    <property type="match status" value="1"/>
</dbReference>
<dbReference type="InterPro" id="IPR036779">
    <property type="entry name" value="LysM_dom_sf"/>
</dbReference>
<keyword evidence="2" id="KW-1133">Transmembrane helix</keyword>
<dbReference type="InterPro" id="IPR018392">
    <property type="entry name" value="LysM"/>
</dbReference>
<dbReference type="RefSeq" id="WP_170866917.1">
    <property type="nucleotide sequence ID" value="NZ_FMZM01000001.1"/>
</dbReference>
<evidence type="ECO:0000256" key="1">
    <source>
        <dbReference type="SAM" id="MobiDB-lite"/>
    </source>
</evidence>
<feature type="transmembrane region" description="Helical" evidence="2">
    <location>
        <begin position="47"/>
        <end position="72"/>
    </location>
</feature>
<keyword evidence="2" id="KW-0812">Transmembrane</keyword>
<dbReference type="EMBL" id="FMZM01000001">
    <property type="protein sequence ID" value="SDC23931.1"/>
    <property type="molecule type" value="Genomic_DNA"/>
</dbReference>
<dbReference type="PANTHER" id="PTHR34700">
    <property type="entry name" value="POTASSIUM BINDING PROTEIN KBP"/>
    <property type="match status" value="1"/>
</dbReference>
<dbReference type="STRING" id="1045774.SAMN05421872_101629"/>
<feature type="region of interest" description="Disordered" evidence="1">
    <location>
        <begin position="180"/>
        <end position="203"/>
    </location>
</feature>
<dbReference type="SMART" id="SM00257">
    <property type="entry name" value="LysM"/>
    <property type="match status" value="1"/>
</dbReference>
<organism evidence="3 4">
    <name type="scientific">Nocardioides lianchengensis</name>
    <dbReference type="NCBI Taxonomy" id="1045774"/>
    <lineage>
        <taxon>Bacteria</taxon>
        <taxon>Bacillati</taxon>
        <taxon>Actinomycetota</taxon>
        <taxon>Actinomycetes</taxon>
        <taxon>Propionibacteriales</taxon>
        <taxon>Nocardioidaceae</taxon>
        <taxon>Nocardioides</taxon>
    </lineage>
</organism>
<evidence type="ECO:0000256" key="2">
    <source>
        <dbReference type="SAM" id="Phobius"/>
    </source>
</evidence>
<protein>
    <submittedName>
        <fullName evidence="3">LysM domain-containing protein</fullName>
    </submittedName>
</protein>
<name>A0A1G6JZB9_9ACTN</name>